<comment type="caution">
    <text evidence="2">The sequence shown here is derived from an EMBL/GenBank/DDBJ whole genome shotgun (WGS) entry which is preliminary data.</text>
</comment>
<reference evidence="2 3" key="1">
    <citation type="submission" date="2023-08" db="EMBL/GenBank/DDBJ databases">
        <title>Black Yeasts Isolated from many extreme environments.</title>
        <authorList>
            <person name="Coleine C."/>
            <person name="Stajich J.E."/>
            <person name="Selbmann L."/>
        </authorList>
    </citation>
    <scope>NUCLEOTIDE SEQUENCE [LARGE SCALE GENOMIC DNA]</scope>
    <source>
        <strain evidence="2 3">CCFEE 5885</strain>
    </source>
</reference>
<evidence type="ECO:0000313" key="3">
    <source>
        <dbReference type="Proteomes" id="UP001345013"/>
    </source>
</evidence>
<proteinExistence type="predicted"/>
<feature type="signal peptide" evidence="1">
    <location>
        <begin position="1"/>
        <end position="27"/>
    </location>
</feature>
<sequence>MLQLHRLLALPPALLGVVLNHPNAIAAQEVEWPYNLPPHVKYYPEDEGLVKRNLQIQQKLQQQTPAGIRKMSGDPGEKFFLDYWQFEQDEDDLWIYTQDLNAADRYYHGYWEEDSSERETLSVQQGHKRVAPSIDRTAAALRVLHVSSSRTLALEMWDAALQTRYVAAQF</sequence>
<dbReference type="EMBL" id="JAVRRG010000077">
    <property type="protein sequence ID" value="KAK5089453.1"/>
    <property type="molecule type" value="Genomic_DNA"/>
</dbReference>
<evidence type="ECO:0000256" key="1">
    <source>
        <dbReference type="SAM" id="SignalP"/>
    </source>
</evidence>
<name>A0ABR0K6N3_9EURO</name>
<evidence type="ECO:0000313" key="2">
    <source>
        <dbReference type="EMBL" id="KAK5089453.1"/>
    </source>
</evidence>
<gene>
    <name evidence="2" type="ORF">LTR24_006174</name>
</gene>
<feature type="chain" id="PRO_5045124042" evidence="1">
    <location>
        <begin position="28"/>
        <end position="170"/>
    </location>
</feature>
<keyword evidence="1" id="KW-0732">Signal</keyword>
<keyword evidence="3" id="KW-1185">Reference proteome</keyword>
<protein>
    <submittedName>
        <fullName evidence="2">Uncharacterized protein</fullName>
    </submittedName>
</protein>
<accession>A0ABR0K6N3</accession>
<organism evidence="2 3">
    <name type="scientific">Lithohypha guttulata</name>
    <dbReference type="NCBI Taxonomy" id="1690604"/>
    <lineage>
        <taxon>Eukaryota</taxon>
        <taxon>Fungi</taxon>
        <taxon>Dikarya</taxon>
        <taxon>Ascomycota</taxon>
        <taxon>Pezizomycotina</taxon>
        <taxon>Eurotiomycetes</taxon>
        <taxon>Chaetothyriomycetidae</taxon>
        <taxon>Chaetothyriales</taxon>
        <taxon>Trichomeriaceae</taxon>
        <taxon>Lithohypha</taxon>
    </lineage>
</organism>
<dbReference type="Proteomes" id="UP001345013">
    <property type="component" value="Unassembled WGS sequence"/>
</dbReference>